<evidence type="ECO:0000259" key="9">
    <source>
        <dbReference type="Pfam" id="PF02777"/>
    </source>
</evidence>
<dbReference type="SUPFAM" id="SSF54719">
    <property type="entry name" value="Fe,Mn superoxide dismutase (SOD), C-terminal domain"/>
    <property type="match status" value="1"/>
</dbReference>
<comment type="catalytic activity">
    <reaction evidence="6">
        <text>2 superoxide + 2 H(+) = H2O2 + O2</text>
        <dbReference type="Rhea" id="RHEA:20696"/>
        <dbReference type="ChEBI" id="CHEBI:15378"/>
        <dbReference type="ChEBI" id="CHEBI:15379"/>
        <dbReference type="ChEBI" id="CHEBI:16240"/>
        <dbReference type="ChEBI" id="CHEBI:18421"/>
        <dbReference type="EC" id="1.15.1.1"/>
    </reaction>
</comment>
<dbReference type="InterPro" id="IPR036314">
    <property type="entry name" value="SOD_C_sf"/>
</dbReference>
<dbReference type="EMBL" id="CP042467">
    <property type="protein sequence ID" value="QED30308.1"/>
    <property type="molecule type" value="Genomic_DNA"/>
</dbReference>
<keyword evidence="3 5" id="KW-0479">Metal-binding</keyword>
<feature type="binding site" evidence="5">
    <location>
        <position position="61"/>
    </location>
    <ligand>
        <name>Mn(2+)</name>
        <dbReference type="ChEBI" id="CHEBI:29035"/>
    </ligand>
</feature>
<evidence type="ECO:0000256" key="4">
    <source>
        <dbReference type="ARBA" id="ARBA00023002"/>
    </source>
</evidence>
<protein>
    <recommendedName>
        <fullName evidence="2 6">Superoxide dismutase</fullName>
        <ecNumber evidence="2 6">1.15.1.1</ecNumber>
    </recommendedName>
</protein>
<dbReference type="InterPro" id="IPR019832">
    <property type="entry name" value="Mn/Fe_SOD_C"/>
</dbReference>
<feature type="region of interest" description="Disordered" evidence="7">
    <location>
        <begin position="16"/>
        <end position="37"/>
    </location>
</feature>
<dbReference type="EC" id="1.15.1.1" evidence="2 6"/>
<dbReference type="FunFam" id="1.10.287.990:FF:000001">
    <property type="entry name" value="Superoxide dismutase"/>
    <property type="match status" value="1"/>
</dbReference>
<organism evidence="10 11">
    <name type="scientific">Microvenator marinus</name>
    <dbReference type="NCBI Taxonomy" id="2600177"/>
    <lineage>
        <taxon>Bacteria</taxon>
        <taxon>Deltaproteobacteria</taxon>
        <taxon>Bradymonadales</taxon>
        <taxon>Microvenatoraceae</taxon>
        <taxon>Microvenator</taxon>
    </lineage>
</organism>
<dbReference type="Proteomes" id="UP000321595">
    <property type="component" value="Chromosome"/>
</dbReference>
<feature type="binding site" evidence="5">
    <location>
        <position position="203"/>
    </location>
    <ligand>
        <name>Mn(2+)</name>
        <dbReference type="ChEBI" id="CHEBI:29035"/>
    </ligand>
</feature>
<dbReference type="InterPro" id="IPR019833">
    <property type="entry name" value="Mn/Fe_SOD_BS"/>
</dbReference>
<dbReference type="PRINTS" id="PR01703">
    <property type="entry name" value="MNSODISMTASE"/>
</dbReference>
<name>A0A5B8XZ97_9DELT</name>
<dbReference type="GO" id="GO:0005737">
    <property type="term" value="C:cytoplasm"/>
    <property type="evidence" value="ECO:0007669"/>
    <property type="project" value="TreeGrafter"/>
</dbReference>
<comment type="function">
    <text evidence="6">Destroys radicals which are normally produced within the cells and which are toxic to biological systems.</text>
</comment>
<evidence type="ECO:0000256" key="6">
    <source>
        <dbReference type="RuleBase" id="RU000414"/>
    </source>
</evidence>
<evidence type="ECO:0000256" key="1">
    <source>
        <dbReference type="ARBA" id="ARBA00008714"/>
    </source>
</evidence>
<dbReference type="Gene3D" id="1.10.287.990">
    <property type="entry name" value="Fe,Mn superoxide dismutase (SOD) domain"/>
    <property type="match status" value="1"/>
</dbReference>
<feature type="binding site" evidence="5">
    <location>
        <position position="199"/>
    </location>
    <ligand>
        <name>Mn(2+)</name>
        <dbReference type="ChEBI" id="CHEBI:29035"/>
    </ligand>
</feature>
<dbReference type="Pfam" id="PF00081">
    <property type="entry name" value="Sod_Fe_N"/>
    <property type="match status" value="1"/>
</dbReference>
<keyword evidence="11" id="KW-1185">Reference proteome</keyword>
<dbReference type="PIRSF" id="PIRSF000349">
    <property type="entry name" value="SODismutase"/>
    <property type="match status" value="1"/>
</dbReference>
<accession>A0A5B8XZ97</accession>
<evidence type="ECO:0000256" key="3">
    <source>
        <dbReference type="ARBA" id="ARBA00022723"/>
    </source>
</evidence>
<dbReference type="FunFam" id="3.55.40.20:FF:000001">
    <property type="entry name" value="Superoxide dismutase"/>
    <property type="match status" value="1"/>
</dbReference>
<comment type="similarity">
    <text evidence="1 6">Belongs to the iron/manganese superoxide dismutase family.</text>
</comment>
<evidence type="ECO:0000256" key="5">
    <source>
        <dbReference type="PIRSR" id="PIRSR000349-1"/>
    </source>
</evidence>
<evidence type="ECO:0000256" key="7">
    <source>
        <dbReference type="SAM" id="MobiDB-lite"/>
    </source>
</evidence>
<dbReference type="Gene3D" id="3.55.40.20">
    <property type="entry name" value="Iron/manganese superoxide dismutase, C-terminal domain"/>
    <property type="match status" value="1"/>
</dbReference>
<reference evidence="10 11" key="1">
    <citation type="submission" date="2019-08" db="EMBL/GenBank/DDBJ databases">
        <authorList>
            <person name="Liang Q."/>
        </authorList>
    </citation>
    <scope>NUCLEOTIDE SEQUENCE [LARGE SCALE GENOMIC DNA]</scope>
    <source>
        <strain evidence="10 11">V1718</strain>
    </source>
</reference>
<dbReference type="KEGG" id="bbae:FRD01_07455"/>
<dbReference type="InterPro" id="IPR019831">
    <property type="entry name" value="Mn/Fe_SOD_N"/>
</dbReference>
<feature type="domain" description="Manganese/iron superoxide dismutase N-terminal" evidence="8">
    <location>
        <begin position="37"/>
        <end position="124"/>
    </location>
</feature>
<dbReference type="SUPFAM" id="SSF46609">
    <property type="entry name" value="Fe,Mn superoxide dismutase (SOD), N-terminal domain"/>
    <property type="match status" value="1"/>
</dbReference>
<dbReference type="PANTHER" id="PTHR43595">
    <property type="entry name" value="37S RIBOSOMAL PROTEIN S26, MITOCHONDRIAL"/>
    <property type="match status" value="1"/>
</dbReference>
<dbReference type="GO" id="GO:0004784">
    <property type="term" value="F:superoxide dismutase activity"/>
    <property type="evidence" value="ECO:0007669"/>
    <property type="project" value="UniProtKB-EC"/>
</dbReference>
<dbReference type="PANTHER" id="PTHR43595:SF2">
    <property type="entry name" value="SMALL RIBOSOMAL SUBUNIT PROTEIN MS42"/>
    <property type="match status" value="1"/>
</dbReference>
<dbReference type="PROSITE" id="PS00088">
    <property type="entry name" value="SOD_MN"/>
    <property type="match status" value="1"/>
</dbReference>
<gene>
    <name evidence="10" type="ORF">FRD01_07455</name>
</gene>
<feature type="binding site" evidence="5">
    <location>
        <position position="117"/>
    </location>
    <ligand>
        <name>Mn(2+)</name>
        <dbReference type="ChEBI" id="CHEBI:29035"/>
    </ligand>
</feature>
<dbReference type="Pfam" id="PF02777">
    <property type="entry name" value="Sod_Fe_C"/>
    <property type="match status" value="1"/>
</dbReference>
<keyword evidence="4 6" id="KW-0560">Oxidoreductase</keyword>
<evidence type="ECO:0000256" key="2">
    <source>
        <dbReference type="ARBA" id="ARBA00012682"/>
    </source>
</evidence>
<evidence type="ECO:0000313" key="10">
    <source>
        <dbReference type="EMBL" id="QED30308.1"/>
    </source>
</evidence>
<dbReference type="GO" id="GO:0046872">
    <property type="term" value="F:metal ion binding"/>
    <property type="evidence" value="ECO:0007669"/>
    <property type="project" value="UniProtKB-KW"/>
</dbReference>
<sequence>MAGGLVLLPYMSACSSSQPVADETPKEEPEPSGPVDHTLPELAYGYDALAPNIDAMTMEIHHSKHHAGYVSNLNKALEGHDDLRSLGLAALLANGLAAVPEDKRTAVLNNGGGHLNHSLFWKMMTPNSAGPNGAVADAIMKKFGSFDAFKGEFKKTALGQFGSGWGWLVKSSTGELELVGTPEQGNPWVDGKVPVLGIDVWEHAYYLNYENRRGDYIDAFFNVVNWDYANSLFAADKDTWASLI</sequence>
<proteinExistence type="inferred from homology"/>
<feature type="domain" description="Manganese/iron superoxide dismutase C-terminal" evidence="9">
    <location>
        <begin position="131"/>
        <end position="230"/>
    </location>
</feature>
<dbReference type="OrthoDB" id="9803125at2"/>
<evidence type="ECO:0000313" key="11">
    <source>
        <dbReference type="Proteomes" id="UP000321595"/>
    </source>
</evidence>
<dbReference type="AlphaFoldDB" id="A0A5B8XZ97"/>
<dbReference type="InterPro" id="IPR036324">
    <property type="entry name" value="Mn/Fe_SOD_N_sf"/>
</dbReference>
<dbReference type="InterPro" id="IPR001189">
    <property type="entry name" value="Mn/Fe_SOD"/>
</dbReference>
<evidence type="ECO:0000259" key="8">
    <source>
        <dbReference type="Pfam" id="PF00081"/>
    </source>
</evidence>